<name>U6GL07_EIMAC</name>
<dbReference type="RefSeq" id="XP_013249243.1">
    <property type="nucleotide sequence ID" value="XM_013393789.1"/>
</dbReference>
<evidence type="ECO:0000313" key="3">
    <source>
        <dbReference type="Proteomes" id="UP000018050"/>
    </source>
</evidence>
<evidence type="ECO:0000256" key="1">
    <source>
        <dbReference type="SAM" id="MobiDB-lite"/>
    </source>
</evidence>
<dbReference type="VEuPathDB" id="ToxoDB:EAH_00056670"/>
<keyword evidence="3" id="KW-1185">Reference proteome</keyword>
<feature type="region of interest" description="Disordered" evidence="1">
    <location>
        <begin position="111"/>
        <end position="134"/>
    </location>
</feature>
<dbReference type="EMBL" id="HG671371">
    <property type="protein sequence ID" value="CDI80855.1"/>
    <property type="molecule type" value="Genomic_DNA"/>
</dbReference>
<accession>U6GL07</accession>
<dbReference type="AlphaFoldDB" id="U6GL07"/>
<sequence length="165" mass="18183">MIDDVLELEADVAGTGDMSTLSEITGTKLPLDPRAALEILQMGGLVHVPSPGVAHTILLLTDSMRPQLRQLQQHQQQERQYTFWWTQLNRPDYRSSVRLQQRTRQILRVGRSKREEDDSARKIWDLKPTPPSGNQTAAAAAAATATAAAGCLELFINGVGEPGKK</sequence>
<reference evidence="2" key="1">
    <citation type="submission" date="2013-10" db="EMBL/GenBank/DDBJ databases">
        <title>Genomic analysis of the causative agents of coccidiosis in chickens.</title>
        <authorList>
            <person name="Reid A.J."/>
            <person name="Blake D."/>
            <person name="Billington K."/>
            <person name="Browne H."/>
            <person name="Dunn M."/>
            <person name="Hung S."/>
            <person name="Kawahara F."/>
            <person name="Miranda-Saavedra D."/>
            <person name="Mourier T."/>
            <person name="Nagra H."/>
            <person name="Otto T.D."/>
            <person name="Rawlings N."/>
            <person name="Sanchez A."/>
            <person name="Sanders M."/>
            <person name="Subramaniam C."/>
            <person name="Tay Y."/>
            <person name="Dear P."/>
            <person name="Doerig C."/>
            <person name="Gruber A."/>
            <person name="Parkinson J."/>
            <person name="Shirley M."/>
            <person name="Wan K.L."/>
            <person name="Berriman M."/>
            <person name="Tomley F."/>
            <person name="Pain A."/>
        </authorList>
    </citation>
    <scope>NUCLEOTIDE SEQUENCE [LARGE SCALE GENOMIC DNA]</scope>
    <source>
        <strain evidence="2">Houghton</strain>
    </source>
</reference>
<protein>
    <submittedName>
        <fullName evidence="2">Uncharacterized protein</fullName>
    </submittedName>
</protein>
<feature type="compositionally biased region" description="Basic and acidic residues" evidence="1">
    <location>
        <begin position="112"/>
        <end position="125"/>
    </location>
</feature>
<organism evidence="2 3">
    <name type="scientific">Eimeria acervulina</name>
    <name type="common">Coccidian parasite</name>
    <dbReference type="NCBI Taxonomy" id="5801"/>
    <lineage>
        <taxon>Eukaryota</taxon>
        <taxon>Sar</taxon>
        <taxon>Alveolata</taxon>
        <taxon>Apicomplexa</taxon>
        <taxon>Conoidasida</taxon>
        <taxon>Coccidia</taxon>
        <taxon>Eucoccidiorida</taxon>
        <taxon>Eimeriorina</taxon>
        <taxon>Eimeriidae</taxon>
        <taxon>Eimeria</taxon>
    </lineage>
</organism>
<gene>
    <name evidence="2" type="ORF">EAH_00056670</name>
</gene>
<dbReference type="GeneID" id="25273737"/>
<reference evidence="2" key="2">
    <citation type="submission" date="2013-10" db="EMBL/GenBank/DDBJ databases">
        <authorList>
            <person name="Aslett M."/>
        </authorList>
    </citation>
    <scope>NUCLEOTIDE SEQUENCE [LARGE SCALE GENOMIC DNA]</scope>
    <source>
        <strain evidence="2">Houghton</strain>
    </source>
</reference>
<dbReference type="Proteomes" id="UP000018050">
    <property type="component" value="Unassembled WGS sequence"/>
</dbReference>
<evidence type="ECO:0000313" key="2">
    <source>
        <dbReference type="EMBL" id="CDI80855.1"/>
    </source>
</evidence>
<proteinExistence type="predicted"/>